<organism evidence="3 4">
    <name type="scientific">Virgibacillus sediminis</name>
    <dbReference type="NCBI Taxonomy" id="202260"/>
    <lineage>
        <taxon>Bacteria</taxon>
        <taxon>Bacillati</taxon>
        <taxon>Bacillota</taxon>
        <taxon>Bacilli</taxon>
        <taxon>Bacillales</taxon>
        <taxon>Bacillaceae</taxon>
        <taxon>Virgibacillus</taxon>
    </lineage>
</organism>
<evidence type="ECO:0000256" key="2">
    <source>
        <dbReference type="SAM" id="Phobius"/>
    </source>
</evidence>
<protein>
    <submittedName>
        <fullName evidence="3">Uncharacterized protein</fullName>
    </submittedName>
</protein>
<comment type="caution">
    <text evidence="3">The sequence shown here is derived from an EMBL/GenBank/DDBJ whole genome shotgun (WGS) entry which is preliminary data.</text>
</comment>
<keyword evidence="2" id="KW-0472">Membrane</keyword>
<feature type="transmembrane region" description="Helical" evidence="2">
    <location>
        <begin position="105"/>
        <end position="129"/>
    </location>
</feature>
<accession>A0ABV7A8N9</accession>
<sequence length="136" mass="15414">MTTDGTSDLESGVAELHDGTQELAGSTSDLPEELEREIDEMVSEYDKSDFDPVSFVSSKNENVETVQFVIKTESIKQEEAEEEESFWDRLLDLFMKQSSLYMLEGGCFCFGFVSGASFWCRFWFIIMIIRNSGVVG</sequence>
<reference evidence="4" key="1">
    <citation type="journal article" date="2019" name="Int. J. Syst. Evol. Microbiol.">
        <title>The Global Catalogue of Microorganisms (GCM) 10K type strain sequencing project: providing services to taxonomists for standard genome sequencing and annotation.</title>
        <authorList>
            <consortium name="The Broad Institute Genomics Platform"/>
            <consortium name="The Broad Institute Genome Sequencing Center for Infectious Disease"/>
            <person name="Wu L."/>
            <person name="Ma J."/>
        </authorList>
    </citation>
    <scope>NUCLEOTIDE SEQUENCE [LARGE SCALE GENOMIC DNA]</scope>
    <source>
        <strain evidence="4">KCTC 13193</strain>
    </source>
</reference>
<evidence type="ECO:0000256" key="1">
    <source>
        <dbReference type="SAM" id="MobiDB-lite"/>
    </source>
</evidence>
<dbReference type="RefSeq" id="WP_390307425.1">
    <property type="nucleotide sequence ID" value="NZ_JBHRRZ010000036.1"/>
</dbReference>
<dbReference type="Proteomes" id="UP001595387">
    <property type="component" value="Unassembled WGS sequence"/>
</dbReference>
<evidence type="ECO:0000313" key="3">
    <source>
        <dbReference type="EMBL" id="MFC2949456.1"/>
    </source>
</evidence>
<proteinExistence type="predicted"/>
<keyword evidence="4" id="KW-1185">Reference proteome</keyword>
<keyword evidence="2" id="KW-0812">Transmembrane</keyword>
<feature type="region of interest" description="Disordered" evidence="1">
    <location>
        <begin position="1"/>
        <end position="31"/>
    </location>
</feature>
<keyword evidence="2" id="KW-1133">Transmembrane helix</keyword>
<gene>
    <name evidence="3" type="ORF">ACFODW_14135</name>
</gene>
<name>A0ABV7A8N9_9BACI</name>
<dbReference type="EMBL" id="JBHRRZ010000036">
    <property type="protein sequence ID" value="MFC2949456.1"/>
    <property type="molecule type" value="Genomic_DNA"/>
</dbReference>
<evidence type="ECO:0000313" key="4">
    <source>
        <dbReference type="Proteomes" id="UP001595387"/>
    </source>
</evidence>